<reference evidence="2" key="2">
    <citation type="submission" date="2019-01" db="EMBL/GenBank/DDBJ databases">
        <authorList>
            <consortium name="NCBI Pathogen Detection Project"/>
        </authorList>
    </citation>
    <scope>NUCLEOTIDE SEQUENCE</scope>
    <source>
        <strain evidence="2">BCW_3452</strain>
    </source>
</reference>
<gene>
    <name evidence="2" type="ORF">I7730_20525</name>
</gene>
<comment type="caution">
    <text evidence="2">The sequence shown here is derived from an EMBL/GenBank/DDBJ whole genome shotgun (WGS) entry which is preliminary data.</text>
</comment>
<name>A0A8H9N3L7_VIBVL</name>
<proteinExistence type="predicted"/>
<accession>A0A8H9N3L7</accession>
<sequence length="495" mass="55910">MNNIDFLVESLLKTDAFKLDSQFGYSMRPRKLSEVEQADLLKDRLKVLRDIFSVSSNHHHLAIAIYNSINDVNQKKWFFDSLSKASKLNDDFLPKAAKQKIDDACLSIRLGQDLSKPNIQIKFEELDIDDRELSHHFGMSREFINPNIMASIIDEFEVATLLDNQKRMDVLLSVTKSDSSQQLFSKIISFKESVGISNEDISNWASKFELERLQVNDVPKTLESLDLQQGALLPKDFHICQSTSIDTSKRMTELYEEHQFRTVITSRNKVGVAARDAKTSFKNKLGSFFTKSNSNDKADEDWDLDGTKFSDLNPSQNDELDHDRVKCVAFVDTDGTTLFESKIDSNRCASVHLSKGVPCNEVVAEMMVLQYIKINGLSPMDVNPPKNQNKNGAKVFIENVVLAALNAGMNPNEITIAPTEHFNGEELSILKNQIEARFNNLNFDNGGLQSSNEFPEQLEDKHKETNENTLDEIPGPTKTERPSPNQPVVKIGKVM</sequence>
<feature type="region of interest" description="Disordered" evidence="1">
    <location>
        <begin position="447"/>
        <end position="495"/>
    </location>
</feature>
<evidence type="ECO:0000256" key="1">
    <source>
        <dbReference type="SAM" id="MobiDB-lite"/>
    </source>
</evidence>
<protein>
    <submittedName>
        <fullName evidence="2">Uncharacterized protein</fullName>
    </submittedName>
</protein>
<organism evidence="2">
    <name type="scientific">Vibrio vulnificus</name>
    <dbReference type="NCBI Taxonomy" id="672"/>
    <lineage>
        <taxon>Bacteria</taxon>
        <taxon>Pseudomonadati</taxon>
        <taxon>Pseudomonadota</taxon>
        <taxon>Gammaproteobacteria</taxon>
        <taxon>Vibrionales</taxon>
        <taxon>Vibrionaceae</taxon>
        <taxon>Vibrio</taxon>
    </lineage>
</organism>
<dbReference type="AlphaFoldDB" id="A0A8H9N3L7"/>
<evidence type="ECO:0000313" key="2">
    <source>
        <dbReference type="EMBL" id="HAS8542178.1"/>
    </source>
</evidence>
<dbReference type="Proteomes" id="UP000863257">
    <property type="component" value="Unassembled WGS sequence"/>
</dbReference>
<dbReference type="EMBL" id="DACRBY010000032">
    <property type="protein sequence ID" value="HAS8542178.1"/>
    <property type="molecule type" value="Genomic_DNA"/>
</dbReference>
<reference evidence="2" key="1">
    <citation type="journal article" date="2018" name="Genome Biol.">
        <title>SKESA: strategic k-mer extension for scrupulous assemblies.</title>
        <authorList>
            <person name="Souvorov A."/>
            <person name="Agarwala R."/>
            <person name="Lipman D.J."/>
        </authorList>
    </citation>
    <scope>NUCLEOTIDE SEQUENCE</scope>
    <source>
        <strain evidence="2">BCW_3452</strain>
    </source>
</reference>